<dbReference type="OrthoDB" id="9760494at2"/>
<evidence type="ECO:0000313" key="12">
    <source>
        <dbReference type="EMBL" id="BBA34944.1"/>
    </source>
</evidence>
<dbReference type="GO" id="GO:0033214">
    <property type="term" value="P:siderophore-iron import into cell"/>
    <property type="evidence" value="ECO:0007669"/>
    <property type="project" value="TreeGrafter"/>
</dbReference>
<comment type="similarity">
    <text evidence="8 9">Belongs to the TonB-dependent receptor family.</text>
</comment>
<dbReference type="EMBL" id="AP017928">
    <property type="protein sequence ID" value="BBA34944.1"/>
    <property type="molecule type" value="Genomic_DNA"/>
</dbReference>
<dbReference type="AlphaFoldDB" id="A0A250KTV9"/>
<gene>
    <name evidence="12" type="ORF">sS8_3001</name>
</gene>
<evidence type="ECO:0000256" key="3">
    <source>
        <dbReference type="ARBA" id="ARBA00022452"/>
    </source>
</evidence>
<feature type="domain" description="TonB-dependent receptor plug" evidence="11">
    <location>
        <begin position="66"/>
        <end position="169"/>
    </location>
</feature>
<evidence type="ECO:0000256" key="4">
    <source>
        <dbReference type="ARBA" id="ARBA00022692"/>
    </source>
</evidence>
<accession>A0A250KTV9</accession>
<dbReference type="GO" id="GO:0009279">
    <property type="term" value="C:cell outer membrane"/>
    <property type="evidence" value="ECO:0007669"/>
    <property type="project" value="UniProtKB-SubCell"/>
</dbReference>
<keyword evidence="12" id="KW-0675">Receptor</keyword>
<dbReference type="Proteomes" id="UP000266313">
    <property type="component" value="Chromosome"/>
</dbReference>
<dbReference type="InterPro" id="IPR000531">
    <property type="entry name" value="Beta-barrel_TonB"/>
</dbReference>
<keyword evidence="7 8" id="KW-0998">Cell outer membrane</keyword>
<evidence type="ECO:0000256" key="7">
    <source>
        <dbReference type="ARBA" id="ARBA00023237"/>
    </source>
</evidence>
<keyword evidence="3 8" id="KW-1134">Transmembrane beta strand</keyword>
<dbReference type="SUPFAM" id="SSF56935">
    <property type="entry name" value="Porins"/>
    <property type="match status" value="1"/>
</dbReference>
<dbReference type="InterPro" id="IPR036942">
    <property type="entry name" value="Beta-barrel_TonB_sf"/>
</dbReference>
<feature type="domain" description="TonB-dependent receptor-like beta-barrel" evidence="10">
    <location>
        <begin position="245"/>
        <end position="719"/>
    </location>
</feature>
<evidence type="ECO:0000256" key="1">
    <source>
        <dbReference type="ARBA" id="ARBA00004571"/>
    </source>
</evidence>
<evidence type="ECO:0000313" key="13">
    <source>
        <dbReference type="Proteomes" id="UP000266313"/>
    </source>
</evidence>
<dbReference type="Pfam" id="PF00593">
    <property type="entry name" value="TonB_dep_Rec_b-barrel"/>
    <property type="match status" value="1"/>
</dbReference>
<dbReference type="InterPro" id="IPR037066">
    <property type="entry name" value="Plug_dom_sf"/>
</dbReference>
<evidence type="ECO:0000259" key="10">
    <source>
        <dbReference type="Pfam" id="PF00593"/>
    </source>
</evidence>
<keyword evidence="2 8" id="KW-0813">Transport</keyword>
<sequence length="748" mass="83523">MTRFITSRLLFSTAMSVVFELISIETATAEQQEANVDISRAGTSSQAVTTLPTIDVQEILPPSIDAAPGATAVLTAEEIEKLRPLTLHDTLNFMPGVRTLDDDVFGRRSGIGIRGAPARRSRKVLLMEDGTPINASTYLDPSAHYTPPTERLERVDVLKGNGQILYGPLNNHGIINFRNKRPTLVPETTIEGAVGENNTSKQHFMHRRTDGSVGTVISYTRYEVEDGFDVESMEFHDFFGSLDWQIDSRHDLRVSFTHLRERSHYDESNLTPQEFKIAPRRKKGRFGQEYDTIAVDYFKGDITHNFQINDDWSMSTKFFVTDLDRPRFTVDPGEYAVGALPELVLDDGDGTFVKGPNGNGRMISRNRHYSTYGIESRMEYGNVQAFGLDHTFQWGLRFERHLFEDKRTRGEVGEVIDVDNRGTLTRDERYQASAYSAFVQDAMRFGDWTITPGLRMEHYTQNKTRVFDASSGPRPKEQDHTSILLPGISFLYSGFTDTQIFASVQRGYTPAPARGSDFPLVPETGINSQIGVRSSFLKGVNFELAGFYNVLNNTLVQLPFIDPNTGRDIFINAEDSEAVGVDVAVRVDSSAYFQSPYNFFGMLAYNYTDARFTEGVSKGNQVPEVPLHTGSLTLGLEHASGWHISATLTHMDSFFTDPANTRDPILTDEDGERLGPDDVIDLREPIVLGAVPSRTLLSARASYAIPNTPVTLWVQGRNLTDKLYISDYSNGLRPGASRTVIGGVTIRF</sequence>
<protein>
    <submittedName>
        <fullName evidence="12">TonB-dependent receptor</fullName>
    </submittedName>
</protein>
<organism evidence="12 13">
    <name type="scientific">Methylocaldum marinum</name>
    <dbReference type="NCBI Taxonomy" id="1432792"/>
    <lineage>
        <taxon>Bacteria</taxon>
        <taxon>Pseudomonadati</taxon>
        <taxon>Pseudomonadota</taxon>
        <taxon>Gammaproteobacteria</taxon>
        <taxon>Methylococcales</taxon>
        <taxon>Methylococcaceae</taxon>
        <taxon>Methylocaldum</taxon>
    </lineage>
</organism>
<dbReference type="InterPro" id="IPR012910">
    <property type="entry name" value="Plug_dom"/>
</dbReference>
<dbReference type="PANTHER" id="PTHR30442:SF0">
    <property type="entry name" value="FE(3+) DICITRATE TRANSPORT PROTEIN FECA"/>
    <property type="match status" value="1"/>
</dbReference>
<dbReference type="RefSeq" id="WP_119630239.1">
    <property type="nucleotide sequence ID" value="NZ_AP017928.1"/>
</dbReference>
<evidence type="ECO:0000259" key="11">
    <source>
        <dbReference type="Pfam" id="PF07715"/>
    </source>
</evidence>
<dbReference type="Gene3D" id="2.170.130.10">
    <property type="entry name" value="TonB-dependent receptor, plug domain"/>
    <property type="match status" value="1"/>
</dbReference>
<dbReference type="PROSITE" id="PS52016">
    <property type="entry name" value="TONB_DEPENDENT_REC_3"/>
    <property type="match status" value="1"/>
</dbReference>
<dbReference type="Pfam" id="PF07715">
    <property type="entry name" value="Plug"/>
    <property type="match status" value="1"/>
</dbReference>
<evidence type="ECO:0000256" key="9">
    <source>
        <dbReference type="RuleBase" id="RU003357"/>
    </source>
</evidence>
<dbReference type="Gene3D" id="2.40.170.20">
    <property type="entry name" value="TonB-dependent receptor, beta-barrel domain"/>
    <property type="match status" value="1"/>
</dbReference>
<proteinExistence type="inferred from homology"/>
<name>A0A250KTV9_9GAMM</name>
<dbReference type="InterPro" id="IPR039426">
    <property type="entry name" value="TonB-dep_rcpt-like"/>
</dbReference>
<reference evidence="12 13" key="1">
    <citation type="submission" date="2016-12" db="EMBL/GenBank/DDBJ databases">
        <title>Genome sequencing of Methylocaldum marinum.</title>
        <authorList>
            <person name="Takeuchi M."/>
            <person name="Kamagata Y."/>
            <person name="Hiraoka S."/>
            <person name="Oshima K."/>
            <person name="Hattori M."/>
            <person name="Iwasaki W."/>
        </authorList>
    </citation>
    <scope>NUCLEOTIDE SEQUENCE [LARGE SCALE GENOMIC DNA]</scope>
    <source>
        <strain evidence="12 13">S8</strain>
    </source>
</reference>
<keyword evidence="6 8" id="KW-0472">Membrane</keyword>
<keyword evidence="13" id="KW-1185">Reference proteome</keyword>
<keyword evidence="5 9" id="KW-0798">TonB box</keyword>
<evidence type="ECO:0000256" key="8">
    <source>
        <dbReference type="PROSITE-ProRule" id="PRU01360"/>
    </source>
</evidence>
<evidence type="ECO:0000256" key="2">
    <source>
        <dbReference type="ARBA" id="ARBA00022448"/>
    </source>
</evidence>
<evidence type="ECO:0000256" key="5">
    <source>
        <dbReference type="ARBA" id="ARBA00023077"/>
    </source>
</evidence>
<keyword evidence="4 8" id="KW-0812">Transmembrane</keyword>
<dbReference type="KEGG" id="mmai:sS8_3001"/>
<evidence type="ECO:0000256" key="6">
    <source>
        <dbReference type="ARBA" id="ARBA00023136"/>
    </source>
</evidence>
<comment type="subcellular location">
    <subcellularLocation>
        <location evidence="1 8">Cell outer membrane</location>
        <topology evidence="1 8">Multi-pass membrane protein</topology>
    </subcellularLocation>
</comment>
<dbReference type="PANTHER" id="PTHR30442">
    <property type="entry name" value="IRON III DICITRATE TRANSPORT PROTEIN FECA"/>
    <property type="match status" value="1"/>
</dbReference>